<accession>R7QQ91</accession>
<evidence type="ECO:0000313" key="10">
    <source>
        <dbReference type="Proteomes" id="UP000012073"/>
    </source>
</evidence>
<comment type="function">
    <text evidence="7">PPIases accelerate the folding of proteins. It catalyzes the cis-trans isomerization of proline imidic peptide bonds in oligopeptides.</text>
</comment>
<dbReference type="RefSeq" id="XP_005710222.1">
    <property type="nucleotide sequence ID" value="XM_005710165.1"/>
</dbReference>
<evidence type="ECO:0000256" key="6">
    <source>
        <dbReference type="ARBA" id="ARBA00023235"/>
    </source>
</evidence>
<dbReference type="GO" id="GO:0007052">
    <property type="term" value="P:mitotic spindle organization"/>
    <property type="evidence" value="ECO:0007669"/>
    <property type="project" value="TreeGrafter"/>
</dbReference>
<name>R7QQ91_CHOCR</name>
<dbReference type="CDD" id="cd04087">
    <property type="entry name" value="PTPA"/>
    <property type="match status" value="1"/>
</dbReference>
<keyword evidence="10" id="KW-1185">Reference proteome</keyword>
<evidence type="ECO:0000256" key="2">
    <source>
        <dbReference type="ARBA" id="ARBA00004496"/>
    </source>
</evidence>
<dbReference type="Proteomes" id="UP000012073">
    <property type="component" value="Unassembled WGS sequence"/>
</dbReference>
<dbReference type="FunFam" id="1.20.120.1150:FF:000002">
    <property type="entry name" value="Serine/threonine-protein phosphatase 2A activator"/>
    <property type="match status" value="1"/>
</dbReference>
<dbReference type="Gramene" id="CDF39928">
    <property type="protein sequence ID" value="CDF39928"/>
    <property type="gene ID" value="CHC_T00006888001"/>
</dbReference>
<dbReference type="InterPro" id="IPR043170">
    <property type="entry name" value="PTPA_C_lid"/>
</dbReference>
<dbReference type="PIRSF" id="PIRSF016325">
    <property type="entry name" value="Phstyr_phstse_ac"/>
    <property type="match status" value="1"/>
</dbReference>
<dbReference type="AlphaFoldDB" id="R7QQ91"/>
<dbReference type="STRING" id="2769.R7QQ91"/>
<keyword evidence="5 7" id="KW-0697">Rotamase</keyword>
<dbReference type="GO" id="GO:0003755">
    <property type="term" value="F:peptidyl-prolyl cis-trans isomerase activity"/>
    <property type="evidence" value="ECO:0007669"/>
    <property type="project" value="UniProtKB-KW"/>
</dbReference>
<evidence type="ECO:0000256" key="8">
    <source>
        <dbReference type="SAM" id="MobiDB-lite"/>
    </source>
</evidence>
<comment type="catalytic activity">
    <reaction evidence="1 7">
        <text>[protein]-peptidylproline (omega=180) = [protein]-peptidylproline (omega=0)</text>
        <dbReference type="Rhea" id="RHEA:16237"/>
        <dbReference type="Rhea" id="RHEA-COMP:10747"/>
        <dbReference type="Rhea" id="RHEA-COMP:10748"/>
        <dbReference type="ChEBI" id="CHEBI:83833"/>
        <dbReference type="ChEBI" id="CHEBI:83834"/>
        <dbReference type="EC" id="5.2.1.8"/>
    </reaction>
</comment>
<dbReference type="Gene3D" id="1.20.120.1150">
    <property type="match status" value="1"/>
</dbReference>
<evidence type="ECO:0000256" key="1">
    <source>
        <dbReference type="ARBA" id="ARBA00000971"/>
    </source>
</evidence>
<dbReference type="GO" id="GO:0005737">
    <property type="term" value="C:cytoplasm"/>
    <property type="evidence" value="ECO:0007669"/>
    <property type="project" value="UniProtKB-SubCell"/>
</dbReference>
<dbReference type="GO" id="GO:0000159">
    <property type="term" value="C:protein phosphatase type 2A complex"/>
    <property type="evidence" value="ECO:0007669"/>
    <property type="project" value="TreeGrafter"/>
</dbReference>
<evidence type="ECO:0000256" key="3">
    <source>
        <dbReference type="ARBA" id="ARBA00011019"/>
    </source>
</evidence>
<evidence type="ECO:0000256" key="4">
    <source>
        <dbReference type="ARBA" id="ARBA00022490"/>
    </source>
</evidence>
<dbReference type="Pfam" id="PF03095">
    <property type="entry name" value="PTPA"/>
    <property type="match status" value="1"/>
</dbReference>
<gene>
    <name evidence="9" type="ORF">CHC_T00006888001</name>
</gene>
<comment type="subcellular location">
    <subcellularLocation>
        <location evidence="2 7">Cytoplasm</location>
    </subcellularLocation>
</comment>
<dbReference type="EMBL" id="HG002094">
    <property type="protein sequence ID" value="CDF39928.1"/>
    <property type="molecule type" value="Genomic_DNA"/>
</dbReference>
<dbReference type="OrthoDB" id="16120at2759"/>
<dbReference type="EC" id="5.2.1.8" evidence="7"/>
<evidence type="ECO:0000256" key="5">
    <source>
        <dbReference type="ARBA" id="ARBA00023110"/>
    </source>
</evidence>
<evidence type="ECO:0000313" key="9">
    <source>
        <dbReference type="EMBL" id="CDF39928.1"/>
    </source>
</evidence>
<dbReference type="KEGG" id="ccp:CHC_T00006888001"/>
<dbReference type="OMA" id="SWIKINA"/>
<dbReference type="PhylomeDB" id="R7QQ91"/>
<evidence type="ECO:0000256" key="7">
    <source>
        <dbReference type="RuleBase" id="RU361210"/>
    </source>
</evidence>
<protein>
    <recommendedName>
        <fullName evidence="7">Serine/threonine-protein phosphatase 2A activator</fullName>
        <ecNumber evidence="7">5.2.1.8</ecNumber>
    </recommendedName>
    <alternativeName>
        <fullName evidence="7">Phosphotyrosyl phosphatase activator</fullName>
    </alternativeName>
</protein>
<dbReference type="PANTHER" id="PTHR10012:SF0">
    <property type="entry name" value="SERINE_THREONINE-PROTEIN PHOSPHATASE 2A ACTIVATOR"/>
    <property type="match status" value="1"/>
</dbReference>
<dbReference type="InterPro" id="IPR037218">
    <property type="entry name" value="PTPA_sf"/>
</dbReference>
<dbReference type="InterPro" id="IPR004327">
    <property type="entry name" value="Phstyr_phstse_ac"/>
</dbReference>
<dbReference type="GeneID" id="17317979"/>
<sequence>MGRNGREKNSSSYRRASEEPSRIRDKYSPACSIVVNLGSDYSRGESTLFVATMVRPEKRIKTEADLQVFLQSRQFAELWAFLLRLNQSVKNKKRSAVSRSDVSKSVLRTLEMLEKLEEWIHDLPPVKQPSRFGNAAFRSWHSRLCDRALMLMSPIVDAVGEGEYTRITGTSMEMLIEELAEYLKTSFGNETRIDYGSGHEAHFLVMLYCLWKIGVYGEEDDEDLVLLVFQAYLNVTRLLQREYMLEPAGSHGVWGLDDYSFLPFLWGSSQLEDSKRIPPSVISDDAMLAEHREEYLYLDAIAFIKELKTGPFFEHSRMLFDISQVKEGWPKINQGMIKMYKGEVWKKRPVIQHFLFGSVFKYQSRANEESNSNARLEFFDEASLRLNQDALRDVSAVKACCS</sequence>
<comment type="similarity">
    <text evidence="3 7">Belongs to the PTPA-type PPIase family.</text>
</comment>
<reference evidence="10" key="1">
    <citation type="journal article" date="2013" name="Proc. Natl. Acad. Sci. U.S.A.">
        <title>Genome structure and metabolic features in the red seaweed Chondrus crispus shed light on evolution of the Archaeplastida.</title>
        <authorList>
            <person name="Collen J."/>
            <person name="Porcel B."/>
            <person name="Carre W."/>
            <person name="Ball S.G."/>
            <person name="Chaparro C."/>
            <person name="Tonon T."/>
            <person name="Barbeyron T."/>
            <person name="Michel G."/>
            <person name="Noel B."/>
            <person name="Valentin K."/>
            <person name="Elias M."/>
            <person name="Artiguenave F."/>
            <person name="Arun A."/>
            <person name="Aury J.M."/>
            <person name="Barbosa-Neto J.F."/>
            <person name="Bothwell J.H."/>
            <person name="Bouget F.Y."/>
            <person name="Brillet L."/>
            <person name="Cabello-Hurtado F."/>
            <person name="Capella-Gutierrez S."/>
            <person name="Charrier B."/>
            <person name="Cladiere L."/>
            <person name="Cock J.M."/>
            <person name="Coelho S.M."/>
            <person name="Colleoni C."/>
            <person name="Czjzek M."/>
            <person name="Da Silva C."/>
            <person name="Delage L."/>
            <person name="Denoeud F."/>
            <person name="Deschamps P."/>
            <person name="Dittami S.M."/>
            <person name="Gabaldon T."/>
            <person name="Gachon C.M."/>
            <person name="Groisillier A."/>
            <person name="Herve C."/>
            <person name="Jabbari K."/>
            <person name="Katinka M."/>
            <person name="Kloareg B."/>
            <person name="Kowalczyk N."/>
            <person name="Labadie K."/>
            <person name="Leblanc C."/>
            <person name="Lopez P.J."/>
            <person name="McLachlan D.H."/>
            <person name="Meslet-Cladiere L."/>
            <person name="Moustafa A."/>
            <person name="Nehr Z."/>
            <person name="Nyvall Collen P."/>
            <person name="Panaud O."/>
            <person name="Partensky F."/>
            <person name="Poulain J."/>
            <person name="Rensing S.A."/>
            <person name="Rousvoal S."/>
            <person name="Samson G."/>
            <person name="Symeonidi A."/>
            <person name="Weissenbach J."/>
            <person name="Zambounis A."/>
            <person name="Wincker P."/>
            <person name="Boyen C."/>
        </authorList>
    </citation>
    <scope>NUCLEOTIDE SEQUENCE [LARGE SCALE GENOMIC DNA]</scope>
    <source>
        <strain evidence="10">cv. Stackhouse</strain>
    </source>
</reference>
<dbReference type="GO" id="GO:0005634">
    <property type="term" value="C:nucleus"/>
    <property type="evidence" value="ECO:0007669"/>
    <property type="project" value="TreeGrafter"/>
</dbReference>
<keyword evidence="4 7" id="KW-0963">Cytoplasm</keyword>
<proteinExistence type="inferred from homology"/>
<dbReference type="GO" id="GO:0008160">
    <property type="term" value="F:protein tyrosine phosphatase activator activity"/>
    <property type="evidence" value="ECO:0007669"/>
    <property type="project" value="TreeGrafter"/>
</dbReference>
<dbReference type="PANTHER" id="PTHR10012">
    <property type="entry name" value="SERINE/THREONINE-PROTEIN PHOSPHATASE 2A REGULATORY SUBUNIT B"/>
    <property type="match status" value="1"/>
</dbReference>
<keyword evidence="6 7" id="KW-0413">Isomerase</keyword>
<feature type="region of interest" description="Disordered" evidence="8">
    <location>
        <begin position="1"/>
        <end position="21"/>
    </location>
</feature>
<organism evidence="9 10">
    <name type="scientific">Chondrus crispus</name>
    <name type="common">Carrageen Irish moss</name>
    <name type="synonym">Polymorpha crispa</name>
    <dbReference type="NCBI Taxonomy" id="2769"/>
    <lineage>
        <taxon>Eukaryota</taxon>
        <taxon>Rhodophyta</taxon>
        <taxon>Florideophyceae</taxon>
        <taxon>Rhodymeniophycidae</taxon>
        <taxon>Gigartinales</taxon>
        <taxon>Gigartinaceae</taxon>
        <taxon>Chondrus</taxon>
    </lineage>
</organism>
<dbReference type="SUPFAM" id="SSF140984">
    <property type="entry name" value="PTPA-like"/>
    <property type="match status" value="1"/>
</dbReference>